<accession>A0A754B1K7</accession>
<dbReference type="InterPro" id="IPR010982">
    <property type="entry name" value="Lambda_DNA-bd_dom_sf"/>
</dbReference>
<dbReference type="GO" id="GO:0003677">
    <property type="term" value="F:DNA binding"/>
    <property type="evidence" value="ECO:0007669"/>
    <property type="project" value="InterPro"/>
</dbReference>
<reference evidence="2" key="2">
    <citation type="submission" date="2020-02" db="EMBL/GenBank/DDBJ databases">
        <authorList>
            <consortium name="NCBI Pathogen Detection Project"/>
        </authorList>
    </citation>
    <scope>NUCLEOTIDE SEQUENCE</scope>
    <source>
        <strain evidence="2">MA.MZ045</strain>
    </source>
</reference>
<gene>
    <name evidence="2" type="ORF">G5T75_004205</name>
</gene>
<sequence>MLSALRIARARFVSLEVKVKIDWFSVISDLERTGMTQREIADYIGVSKSTVNSWKQYNEPRYGSGAALLDLWRSKTKGQEIER</sequence>
<reference evidence="2" key="1">
    <citation type="journal article" date="2018" name="Genome Biol.">
        <title>SKESA: strategic k-mer extension for scrupulous assemblies.</title>
        <authorList>
            <person name="Souvorov A."/>
            <person name="Agarwala R."/>
            <person name="Lipman D.J."/>
        </authorList>
    </citation>
    <scope>NUCLEOTIDE SEQUENCE</scope>
    <source>
        <strain evidence="2">MA.MZ045</strain>
    </source>
</reference>
<dbReference type="CDD" id="cd00093">
    <property type="entry name" value="HTH_XRE"/>
    <property type="match status" value="1"/>
</dbReference>
<dbReference type="PROSITE" id="PS50943">
    <property type="entry name" value="HTH_CROC1"/>
    <property type="match status" value="1"/>
</dbReference>
<dbReference type="EMBL" id="DAAWNC010000012">
    <property type="protein sequence ID" value="HAF8580240.1"/>
    <property type="molecule type" value="Genomic_DNA"/>
</dbReference>
<comment type="caution">
    <text evidence="2">The sequence shown here is derived from an EMBL/GenBank/DDBJ whole genome shotgun (WGS) entry which is preliminary data.</text>
</comment>
<organism evidence="2">
    <name type="scientific">Salmonella enterica</name>
    <name type="common">Salmonella choleraesuis</name>
    <dbReference type="NCBI Taxonomy" id="28901"/>
    <lineage>
        <taxon>Bacteria</taxon>
        <taxon>Pseudomonadati</taxon>
        <taxon>Pseudomonadota</taxon>
        <taxon>Gammaproteobacteria</taxon>
        <taxon>Enterobacterales</taxon>
        <taxon>Enterobacteriaceae</taxon>
        <taxon>Salmonella</taxon>
    </lineage>
</organism>
<name>A0A754B1K7_SALER</name>
<evidence type="ECO:0000313" key="2">
    <source>
        <dbReference type="EMBL" id="HAF8580240.1"/>
    </source>
</evidence>
<evidence type="ECO:0000259" key="1">
    <source>
        <dbReference type="PROSITE" id="PS50943"/>
    </source>
</evidence>
<proteinExistence type="predicted"/>
<protein>
    <submittedName>
        <fullName evidence="2">Helix-turn-helix domain-containing protein</fullName>
    </submittedName>
</protein>
<feature type="domain" description="HTH cro/C1-type" evidence="1">
    <location>
        <begin position="34"/>
        <end position="54"/>
    </location>
</feature>
<dbReference type="AlphaFoldDB" id="A0A754B1K7"/>
<dbReference type="Gene3D" id="1.10.260.40">
    <property type="entry name" value="lambda repressor-like DNA-binding domains"/>
    <property type="match status" value="1"/>
</dbReference>
<dbReference type="SUPFAM" id="SSF47413">
    <property type="entry name" value="lambda repressor-like DNA-binding domains"/>
    <property type="match status" value="1"/>
</dbReference>
<dbReference type="Pfam" id="PF13384">
    <property type="entry name" value="HTH_23"/>
    <property type="match status" value="1"/>
</dbReference>
<dbReference type="InterPro" id="IPR001387">
    <property type="entry name" value="Cro/C1-type_HTH"/>
</dbReference>